<dbReference type="CDD" id="cd01741">
    <property type="entry name" value="GATase1_1"/>
    <property type="match status" value="1"/>
</dbReference>
<accession>A0A2Y8ZT84</accession>
<keyword evidence="3" id="KW-1185">Reference proteome</keyword>
<dbReference type="PANTHER" id="PTHR42695">
    <property type="entry name" value="GLUTAMINE AMIDOTRANSFERASE YLR126C-RELATED"/>
    <property type="match status" value="1"/>
</dbReference>
<keyword evidence="2" id="KW-0808">Transferase</keyword>
<dbReference type="SUPFAM" id="SSF52317">
    <property type="entry name" value="Class I glutamine amidotransferase-like"/>
    <property type="match status" value="1"/>
</dbReference>
<dbReference type="InterPro" id="IPR044992">
    <property type="entry name" value="ChyE-like"/>
</dbReference>
<evidence type="ECO:0000313" key="3">
    <source>
        <dbReference type="Proteomes" id="UP000250028"/>
    </source>
</evidence>
<dbReference type="GO" id="GO:0016740">
    <property type="term" value="F:transferase activity"/>
    <property type="evidence" value="ECO:0007669"/>
    <property type="project" value="UniProtKB-KW"/>
</dbReference>
<gene>
    <name evidence="2" type="ORF">SAMN04489750_0731</name>
</gene>
<dbReference type="InterPro" id="IPR017926">
    <property type="entry name" value="GATASE"/>
</dbReference>
<dbReference type="AlphaFoldDB" id="A0A2Y8ZT84"/>
<dbReference type="Pfam" id="PF00117">
    <property type="entry name" value="GATase"/>
    <property type="match status" value="1"/>
</dbReference>
<reference evidence="3" key="1">
    <citation type="submission" date="2016-10" db="EMBL/GenBank/DDBJ databases">
        <authorList>
            <person name="Varghese N."/>
            <person name="Submissions S."/>
        </authorList>
    </citation>
    <scope>NUCLEOTIDE SEQUENCE [LARGE SCALE GENOMIC DNA]</scope>
    <source>
        <strain evidence="3">DSM 22951</strain>
    </source>
</reference>
<proteinExistence type="predicted"/>
<dbReference type="Proteomes" id="UP000250028">
    <property type="component" value="Unassembled WGS sequence"/>
</dbReference>
<organism evidence="2 3">
    <name type="scientific">Branchiibius hedensis</name>
    <dbReference type="NCBI Taxonomy" id="672460"/>
    <lineage>
        <taxon>Bacteria</taxon>
        <taxon>Bacillati</taxon>
        <taxon>Actinomycetota</taxon>
        <taxon>Actinomycetes</taxon>
        <taxon>Micrococcales</taxon>
        <taxon>Dermacoccaceae</taxon>
        <taxon>Branchiibius</taxon>
    </lineage>
</organism>
<dbReference type="Gene3D" id="3.40.50.880">
    <property type="match status" value="1"/>
</dbReference>
<dbReference type="GO" id="GO:0005829">
    <property type="term" value="C:cytosol"/>
    <property type="evidence" value="ECO:0007669"/>
    <property type="project" value="TreeGrafter"/>
</dbReference>
<dbReference type="RefSeq" id="WP_109684150.1">
    <property type="nucleotide sequence ID" value="NZ_QGDN01000001.1"/>
</dbReference>
<sequence length="226" mass="24071">MRLALIENDPDSGPGRLTDWLPTATVVRAHAGENLPAATDFDGFVLLGGGFMPDADEQAPWLPAERALIADAVDSQTPLLGICLGAQLLAHTCGGEVRSAYGLPEKGVTQLRVSPAAASDPVFAGLPGQVRAVESHQDQITALPPDAVWLMSSQRVPHQGFRVGPAAWGVQFHPEASGGRVQTWSDESIRARGFDPERVRAEAASAATELEQTWSAWFARFAALRS</sequence>
<evidence type="ECO:0000313" key="2">
    <source>
        <dbReference type="EMBL" id="SSA33449.1"/>
    </source>
</evidence>
<keyword evidence="2" id="KW-0315">Glutamine amidotransferase</keyword>
<dbReference type="PANTHER" id="PTHR42695:SF5">
    <property type="entry name" value="GLUTAMINE AMIDOTRANSFERASE YLR126C-RELATED"/>
    <property type="match status" value="1"/>
</dbReference>
<protein>
    <submittedName>
        <fullName evidence="2">GMP synthase - Glutamine amidotransferase</fullName>
    </submittedName>
</protein>
<dbReference type="PROSITE" id="PS51273">
    <property type="entry name" value="GATASE_TYPE_1"/>
    <property type="match status" value="1"/>
</dbReference>
<evidence type="ECO:0000259" key="1">
    <source>
        <dbReference type="Pfam" id="PF00117"/>
    </source>
</evidence>
<dbReference type="OrthoDB" id="5196541at2"/>
<feature type="domain" description="Glutamine amidotransferase" evidence="1">
    <location>
        <begin position="37"/>
        <end position="180"/>
    </location>
</feature>
<dbReference type="InterPro" id="IPR029062">
    <property type="entry name" value="Class_I_gatase-like"/>
</dbReference>
<dbReference type="PRINTS" id="PR00096">
    <property type="entry name" value="GATASE"/>
</dbReference>
<dbReference type="EMBL" id="UESZ01000001">
    <property type="protein sequence ID" value="SSA33449.1"/>
    <property type="molecule type" value="Genomic_DNA"/>
</dbReference>
<name>A0A2Y8ZT84_9MICO</name>